<name>A0A6I4LY80_9SPHN</name>
<dbReference type="PROSITE" id="PS50883">
    <property type="entry name" value="EAL"/>
    <property type="match status" value="1"/>
</dbReference>
<dbReference type="InterPro" id="IPR035919">
    <property type="entry name" value="EAL_sf"/>
</dbReference>
<dbReference type="Proteomes" id="UP000471147">
    <property type="component" value="Unassembled WGS sequence"/>
</dbReference>
<protein>
    <submittedName>
        <fullName evidence="2">EAL domain-containing protein</fullName>
    </submittedName>
</protein>
<accession>A0A6I4LY80</accession>
<evidence type="ECO:0000313" key="2">
    <source>
        <dbReference type="EMBL" id="MVZ98021.1"/>
    </source>
</evidence>
<keyword evidence="3" id="KW-1185">Reference proteome</keyword>
<evidence type="ECO:0000259" key="1">
    <source>
        <dbReference type="PROSITE" id="PS50883"/>
    </source>
</evidence>
<evidence type="ECO:0000313" key="3">
    <source>
        <dbReference type="Proteomes" id="UP000471147"/>
    </source>
</evidence>
<reference evidence="2 3" key="1">
    <citation type="submission" date="2019-01" db="EMBL/GenBank/DDBJ databases">
        <title>Sphingorhabdus lacus sp.nov., isolated from an oligotrophic freshwater lake.</title>
        <authorList>
            <person name="Park M."/>
        </authorList>
    </citation>
    <scope>NUCLEOTIDE SEQUENCE [LARGE SCALE GENOMIC DNA]</scope>
    <source>
        <strain evidence="2 3">IMCC26285</strain>
    </source>
</reference>
<dbReference type="OrthoDB" id="23692at2"/>
<organism evidence="2 3">
    <name type="scientific">Sphingorhabdus profundilacus</name>
    <dbReference type="NCBI Taxonomy" id="2509718"/>
    <lineage>
        <taxon>Bacteria</taxon>
        <taxon>Pseudomonadati</taxon>
        <taxon>Pseudomonadota</taxon>
        <taxon>Alphaproteobacteria</taxon>
        <taxon>Sphingomonadales</taxon>
        <taxon>Sphingomonadaceae</taxon>
        <taxon>Sphingorhabdus</taxon>
    </lineage>
</organism>
<dbReference type="PANTHER" id="PTHR33121">
    <property type="entry name" value="CYCLIC DI-GMP PHOSPHODIESTERASE PDEF"/>
    <property type="match status" value="1"/>
</dbReference>
<dbReference type="CDD" id="cd01948">
    <property type="entry name" value="EAL"/>
    <property type="match status" value="1"/>
</dbReference>
<dbReference type="SMART" id="SM00052">
    <property type="entry name" value="EAL"/>
    <property type="match status" value="1"/>
</dbReference>
<dbReference type="GO" id="GO:0071111">
    <property type="term" value="F:cyclic-guanylate-specific phosphodiesterase activity"/>
    <property type="evidence" value="ECO:0007669"/>
    <property type="project" value="InterPro"/>
</dbReference>
<dbReference type="InterPro" id="IPR050706">
    <property type="entry name" value="Cyclic-di-GMP_PDE-like"/>
</dbReference>
<dbReference type="EMBL" id="SDWJ01000002">
    <property type="protein sequence ID" value="MVZ98021.1"/>
    <property type="molecule type" value="Genomic_DNA"/>
</dbReference>
<sequence>MSYYSGISGRKNPPVASDVKIENVDFVYQPIICKRTKEILYYEQLSRFRNTIGRLRNTQTIIAWFEVTGEILDLDVRSFEAAIATLSRCDDFNVGVNISGATLSSKDACDKIVNLLMNAPHICPRLYVEVTETHSISNMLFAAEFAAALDGMGVQMVVDDFGEGNSTALYLSVLIPAVVKLRMTSGKRPDTDLLEKASLARTYGAALVVEGIESAEDILAFPKALVDFYQGYYYGEPEPLDHWIKRARRPELRLVSSANTV</sequence>
<dbReference type="Gene3D" id="3.20.20.450">
    <property type="entry name" value="EAL domain"/>
    <property type="match status" value="1"/>
</dbReference>
<dbReference type="InterPro" id="IPR001633">
    <property type="entry name" value="EAL_dom"/>
</dbReference>
<dbReference type="RefSeq" id="WP_160353985.1">
    <property type="nucleotide sequence ID" value="NZ_SDWJ01000002.1"/>
</dbReference>
<dbReference type="AlphaFoldDB" id="A0A6I4LY80"/>
<dbReference type="Pfam" id="PF00563">
    <property type="entry name" value="EAL"/>
    <property type="match status" value="1"/>
</dbReference>
<feature type="domain" description="EAL" evidence="1">
    <location>
        <begin position="8"/>
        <end position="251"/>
    </location>
</feature>
<dbReference type="SUPFAM" id="SSF141868">
    <property type="entry name" value="EAL domain-like"/>
    <property type="match status" value="1"/>
</dbReference>
<dbReference type="PANTHER" id="PTHR33121:SF79">
    <property type="entry name" value="CYCLIC DI-GMP PHOSPHODIESTERASE PDED-RELATED"/>
    <property type="match status" value="1"/>
</dbReference>
<proteinExistence type="predicted"/>
<comment type="caution">
    <text evidence="2">The sequence shown here is derived from an EMBL/GenBank/DDBJ whole genome shotgun (WGS) entry which is preliminary data.</text>
</comment>
<gene>
    <name evidence="2" type="ORF">EUU23_09915</name>
</gene>